<reference evidence="1" key="1">
    <citation type="submission" date="2022-03" db="EMBL/GenBank/DDBJ databases">
        <authorList>
            <person name="Lindestad O."/>
        </authorList>
    </citation>
    <scope>NUCLEOTIDE SEQUENCE</scope>
</reference>
<protein>
    <submittedName>
        <fullName evidence="1">Jg14497 protein</fullName>
    </submittedName>
</protein>
<dbReference type="EMBL" id="CAKXAJ010025707">
    <property type="protein sequence ID" value="CAH2242928.1"/>
    <property type="molecule type" value="Genomic_DNA"/>
</dbReference>
<dbReference type="Proteomes" id="UP000838756">
    <property type="component" value="Unassembled WGS sequence"/>
</dbReference>
<name>A0A8S4RZW5_9NEOP</name>
<dbReference type="AlphaFoldDB" id="A0A8S4RZW5"/>
<keyword evidence="2" id="KW-1185">Reference proteome</keyword>
<evidence type="ECO:0000313" key="2">
    <source>
        <dbReference type="Proteomes" id="UP000838756"/>
    </source>
</evidence>
<proteinExistence type="predicted"/>
<comment type="caution">
    <text evidence="1">The sequence shown here is derived from an EMBL/GenBank/DDBJ whole genome shotgun (WGS) entry which is preliminary data.</text>
</comment>
<accession>A0A8S4RZW5</accession>
<organism evidence="1 2">
    <name type="scientific">Pararge aegeria aegeria</name>
    <dbReference type="NCBI Taxonomy" id="348720"/>
    <lineage>
        <taxon>Eukaryota</taxon>
        <taxon>Metazoa</taxon>
        <taxon>Ecdysozoa</taxon>
        <taxon>Arthropoda</taxon>
        <taxon>Hexapoda</taxon>
        <taxon>Insecta</taxon>
        <taxon>Pterygota</taxon>
        <taxon>Neoptera</taxon>
        <taxon>Endopterygota</taxon>
        <taxon>Lepidoptera</taxon>
        <taxon>Glossata</taxon>
        <taxon>Ditrysia</taxon>
        <taxon>Papilionoidea</taxon>
        <taxon>Nymphalidae</taxon>
        <taxon>Satyrinae</taxon>
        <taxon>Satyrini</taxon>
        <taxon>Parargina</taxon>
        <taxon>Pararge</taxon>
    </lineage>
</organism>
<evidence type="ECO:0000313" key="1">
    <source>
        <dbReference type="EMBL" id="CAH2242928.1"/>
    </source>
</evidence>
<gene>
    <name evidence="1" type="primary">jg14497</name>
    <name evidence="1" type="ORF">PAEG_LOCUS19145</name>
</gene>
<sequence length="85" mass="9985">MTTRLVVIKWQWARHIARRIHGRWGPKVLEWRSFSGRALADPQPPNESPGATGHKRPWIVDFGTNGSMEDGFEVIMKHFRWKMFV</sequence>